<keyword evidence="5" id="KW-0479">Metal-binding</keyword>
<dbReference type="PANTHER" id="PTHR10656">
    <property type="entry name" value="CELL FATE DETERMINING PROTEIN MAB21-RELATED"/>
    <property type="match status" value="1"/>
</dbReference>
<evidence type="ECO:0000256" key="5">
    <source>
        <dbReference type="ARBA" id="ARBA00022723"/>
    </source>
</evidence>
<reference evidence="11" key="1">
    <citation type="journal article" date="2023" name="Mol. Biol. Evol.">
        <title>Third-Generation Sequencing Reveals the Adaptive Role of the Epigenome in Three Deep-Sea Polychaetes.</title>
        <authorList>
            <person name="Perez M."/>
            <person name="Aroh O."/>
            <person name="Sun Y."/>
            <person name="Lan Y."/>
            <person name="Juniper S.K."/>
            <person name="Young C.R."/>
            <person name="Angers B."/>
            <person name="Qian P.Y."/>
        </authorList>
    </citation>
    <scope>NUCLEOTIDE SEQUENCE</scope>
    <source>
        <strain evidence="11">R07B-5</strain>
    </source>
</reference>
<evidence type="ECO:0008006" key="13">
    <source>
        <dbReference type="Google" id="ProtNLM"/>
    </source>
</evidence>
<dbReference type="Gene3D" id="1.10.1410.40">
    <property type="match status" value="1"/>
</dbReference>
<proteinExistence type="inferred from homology"/>
<keyword evidence="6" id="KW-0547">Nucleotide-binding</keyword>
<dbReference type="InterPro" id="IPR046903">
    <property type="entry name" value="Mab-21-like_nuc_Trfase"/>
</dbReference>
<evidence type="ECO:0000256" key="8">
    <source>
        <dbReference type="ARBA" id="ARBA00022842"/>
    </source>
</evidence>
<dbReference type="InterPro" id="IPR024810">
    <property type="entry name" value="MAB21L/cGLR"/>
</dbReference>
<evidence type="ECO:0000256" key="6">
    <source>
        <dbReference type="ARBA" id="ARBA00022741"/>
    </source>
</evidence>
<evidence type="ECO:0000256" key="4">
    <source>
        <dbReference type="ARBA" id="ARBA00022695"/>
    </source>
</evidence>
<organism evidence="11 12">
    <name type="scientific">Ridgeia piscesae</name>
    <name type="common">Tubeworm</name>
    <dbReference type="NCBI Taxonomy" id="27915"/>
    <lineage>
        <taxon>Eukaryota</taxon>
        <taxon>Metazoa</taxon>
        <taxon>Spiralia</taxon>
        <taxon>Lophotrochozoa</taxon>
        <taxon>Annelida</taxon>
        <taxon>Polychaeta</taxon>
        <taxon>Sedentaria</taxon>
        <taxon>Canalipalpata</taxon>
        <taxon>Sabellida</taxon>
        <taxon>Siboglinidae</taxon>
        <taxon>Ridgeia</taxon>
    </lineage>
</organism>
<dbReference type="AlphaFoldDB" id="A0AAD9PCV9"/>
<dbReference type="InterPro" id="IPR046906">
    <property type="entry name" value="Mab-21_HhH/H2TH-like"/>
</dbReference>
<comment type="cofactor">
    <cofactor evidence="1">
        <name>Mg(2+)</name>
        <dbReference type="ChEBI" id="CHEBI:18420"/>
    </cofactor>
</comment>
<comment type="caution">
    <text evidence="11">The sequence shown here is derived from an EMBL/GenBank/DDBJ whole genome shotgun (WGS) entry which is preliminary data.</text>
</comment>
<keyword evidence="4" id="KW-0548">Nucleotidyltransferase</keyword>
<feature type="domain" description="Mab-21-like HhH/H2TH-like" evidence="10">
    <location>
        <begin position="290"/>
        <end position="377"/>
    </location>
</feature>
<dbReference type="GO" id="GO:0005524">
    <property type="term" value="F:ATP binding"/>
    <property type="evidence" value="ECO:0007669"/>
    <property type="project" value="UniProtKB-KW"/>
</dbReference>
<dbReference type="SMART" id="SM01265">
    <property type="entry name" value="Mab-21"/>
    <property type="match status" value="1"/>
</dbReference>
<evidence type="ECO:0000256" key="3">
    <source>
        <dbReference type="ARBA" id="ARBA00022679"/>
    </source>
</evidence>
<dbReference type="Proteomes" id="UP001209878">
    <property type="component" value="Unassembled WGS sequence"/>
</dbReference>
<accession>A0AAD9PCV9</accession>
<evidence type="ECO:0000313" key="12">
    <source>
        <dbReference type="Proteomes" id="UP001209878"/>
    </source>
</evidence>
<dbReference type="Pfam" id="PF20266">
    <property type="entry name" value="Mab-21_C"/>
    <property type="match status" value="1"/>
</dbReference>
<comment type="similarity">
    <text evidence="2">Belongs to the mab-21 family.</text>
</comment>
<feature type="domain" description="Mab-21-like nucleotidyltransferase" evidence="9">
    <location>
        <begin position="187"/>
        <end position="276"/>
    </location>
</feature>
<dbReference type="PANTHER" id="PTHR10656:SF42">
    <property type="entry name" value="CYCLIC GMP-AMP SYNTHASE-LIKE PROTEIN-RELATED"/>
    <property type="match status" value="1"/>
</dbReference>
<dbReference type="Pfam" id="PF03281">
    <property type="entry name" value="Mab-21"/>
    <property type="match status" value="1"/>
</dbReference>
<dbReference type="GO" id="GO:0016779">
    <property type="term" value="F:nucleotidyltransferase activity"/>
    <property type="evidence" value="ECO:0007669"/>
    <property type="project" value="UniProtKB-KW"/>
</dbReference>
<evidence type="ECO:0000259" key="9">
    <source>
        <dbReference type="Pfam" id="PF03281"/>
    </source>
</evidence>
<keyword evidence="7" id="KW-0067">ATP-binding</keyword>
<protein>
    <recommendedName>
        <fullName evidence="13">Protein MB21D2</fullName>
    </recommendedName>
</protein>
<keyword evidence="3" id="KW-0808">Transferase</keyword>
<evidence type="ECO:0000313" key="11">
    <source>
        <dbReference type="EMBL" id="KAK2192186.1"/>
    </source>
</evidence>
<dbReference type="GO" id="GO:0046872">
    <property type="term" value="F:metal ion binding"/>
    <property type="evidence" value="ECO:0007669"/>
    <property type="project" value="UniProtKB-KW"/>
</dbReference>
<gene>
    <name evidence="11" type="ORF">NP493_37g08013</name>
</gene>
<evidence type="ECO:0000256" key="1">
    <source>
        <dbReference type="ARBA" id="ARBA00001946"/>
    </source>
</evidence>
<dbReference type="EMBL" id="JAODUO010000037">
    <property type="protein sequence ID" value="KAK2192186.1"/>
    <property type="molecule type" value="Genomic_DNA"/>
</dbReference>
<evidence type="ECO:0000256" key="7">
    <source>
        <dbReference type="ARBA" id="ARBA00022840"/>
    </source>
</evidence>
<name>A0AAD9PCV9_RIDPI</name>
<keyword evidence="12" id="KW-1185">Reference proteome</keyword>
<sequence>MTDYFDKSPSGVKLKCEPAYDEASECDLVYGSYILNSVLQSSYLTLHEEWTRNWTGKNVTEHVLGPTVTLFLSGSTSEHLNMPHTFSRHIELTPEYVKEHSYASDKDVMVCADDWPLVDERRGASRTTYPSKRLGVVRVLPTTHPGYLMVEVDADGYWSRYSKQEDGHRYLDGDGFLEDVVSKLKCIKVTREGPALAIDDGFHKISDLVISFPVPVWPQEAEDFARRRRQNGWPDAALISRIVDSGCHVVRMGHHQSARQRLEFRWSFSAAETALVRTLGQQHRRPYLFLKMLHNRWLKQPKVLATYHLKTTLFWTVERADPSLWQPGRAAHALLALLDALIGYLGHYCVPNFFVPANNMISHVRRSDVDAVAATLRDLRRDPIGRVLQFLDENRFVVPSDTYVIVPPQEELRVWRQMPYRRRRTDCGDLPTVAVNFHRCGLHLALSWLVEITADCRAQNKRRLEGIPRQIYGCVLEAMRVGYEHREMTKVSAQNVDEFARFVRTDMAELVRQFSGSQVPTTSGQVNLPDVFRHVVEYANRRGYL</sequence>
<evidence type="ECO:0000256" key="2">
    <source>
        <dbReference type="ARBA" id="ARBA00008307"/>
    </source>
</evidence>
<evidence type="ECO:0000259" key="10">
    <source>
        <dbReference type="Pfam" id="PF20266"/>
    </source>
</evidence>
<keyword evidence="8" id="KW-0460">Magnesium</keyword>